<comment type="similarity">
    <text evidence="7">Belongs to the DNA photolyase family.</text>
</comment>
<feature type="binding site" evidence="5">
    <location>
        <begin position="355"/>
        <end position="357"/>
    </location>
    <ligand>
        <name>FAD</name>
        <dbReference type="ChEBI" id="CHEBI:57692"/>
    </ligand>
</feature>
<evidence type="ECO:0000313" key="9">
    <source>
        <dbReference type="EMBL" id="ABG59224.1"/>
    </source>
</evidence>
<comment type="cofactor">
    <cofactor evidence="5">
        <name>FAD</name>
        <dbReference type="ChEBI" id="CHEBI:57692"/>
    </cofactor>
    <text evidence="5">Binds 1 FAD per subunit.</text>
</comment>
<dbReference type="GO" id="GO:0009416">
    <property type="term" value="P:response to light stimulus"/>
    <property type="evidence" value="ECO:0007669"/>
    <property type="project" value="TreeGrafter"/>
</dbReference>
<dbReference type="GO" id="GO:0003677">
    <property type="term" value="F:DNA binding"/>
    <property type="evidence" value="ECO:0007669"/>
    <property type="project" value="TreeGrafter"/>
</dbReference>
<dbReference type="InterPro" id="IPR006050">
    <property type="entry name" value="DNA_photolyase_N"/>
</dbReference>
<dbReference type="GO" id="GO:0006139">
    <property type="term" value="P:nucleobase-containing compound metabolic process"/>
    <property type="evidence" value="ECO:0007669"/>
    <property type="project" value="UniProtKB-ARBA"/>
</dbReference>
<dbReference type="PROSITE" id="PS00394">
    <property type="entry name" value="DNA_PHOTOLYASES_1_1"/>
    <property type="match status" value="1"/>
</dbReference>
<gene>
    <name evidence="9" type="primary">phrB</name>
    <name evidence="9" type="ordered locus">CHU_1958</name>
</gene>
<dbReference type="SUPFAM" id="SSF48173">
    <property type="entry name" value="Cryptochrome/photolyase FAD-binding domain"/>
    <property type="match status" value="1"/>
</dbReference>
<dbReference type="AlphaFoldDB" id="A0A6N4SS38"/>
<keyword evidence="2 5" id="KW-0285">Flavoprotein</keyword>
<dbReference type="SUPFAM" id="SSF52425">
    <property type="entry name" value="Cryptochrome/photolyase, N-terminal domain"/>
    <property type="match status" value="1"/>
</dbReference>
<evidence type="ECO:0000259" key="8">
    <source>
        <dbReference type="PROSITE" id="PS51645"/>
    </source>
</evidence>
<name>A0A6N4SS38_CYTH3</name>
<keyword evidence="10" id="KW-1185">Reference proteome</keyword>
<dbReference type="RefSeq" id="WP_011585341.1">
    <property type="nucleotide sequence ID" value="NC_008255.1"/>
</dbReference>
<accession>A0A6N4SS38</accession>
<reference evidence="9 10" key="1">
    <citation type="journal article" date="2007" name="Appl. Environ. Microbiol.">
        <title>Genome sequence of the cellulolytic gliding bacterium Cytophaga hutchinsonii.</title>
        <authorList>
            <person name="Xie G."/>
            <person name="Bruce D.C."/>
            <person name="Challacombe J.F."/>
            <person name="Chertkov O."/>
            <person name="Detter J.C."/>
            <person name="Gilna P."/>
            <person name="Han C.S."/>
            <person name="Lucas S."/>
            <person name="Misra M."/>
            <person name="Myers G.L."/>
            <person name="Richardson P."/>
            <person name="Tapia R."/>
            <person name="Thayer N."/>
            <person name="Thompson L.S."/>
            <person name="Brettin T.S."/>
            <person name="Henrissat B."/>
            <person name="Wilson D.B."/>
            <person name="McBride M.J."/>
        </authorList>
    </citation>
    <scope>NUCLEOTIDE SEQUENCE [LARGE SCALE GENOMIC DNA]</scope>
    <source>
        <strain evidence="10">ATCC 33406 / DSM 1761 / CIP 103989 / NBRC 15051 / NCIMB 9469 / D465</strain>
    </source>
</reference>
<dbReference type="GO" id="GO:0006950">
    <property type="term" value="P:response to stress"/>
    <property type="evidence" value="ECO:0007669"/>
    <property type="project" value="UniProtKB-ARBA"/>
</dbReference>
<dbReference type="Gene3D" id="1.25.40.80">
    <property type="match status" value="1"/>
</dbReference>
<evidence type="ECO:0000256" key="7">
    <source>
        <dbReference type="RuleBase" id="RU004182"/>
    </source>
</evidence>
<evidence type="ECO:0000256" key="6">
    <source>
        <dbReference type="PIRSR" id="PIRSR602081-2"/>
    </source>
</evidence>
<evidence type="ECO:0000256" key="2">
    <source>
        <dbReference type="ARBA" id="ARBA00022630"/>
    </source>
</evidence>
<evidence type="ECO:0000256" key="5">
    <source>
        <dbReference type="PIRSR" id="PIRSR602081-1"/>
    </source>
</evidence>
<dbReference type="OrthoDB" id="9772484at2"/>
<dbReference type="KEGG" id="chu:CHU_1958"/>
<feature type="binding site" evidence="5">
    <location>
        <position position="214"/>
    </location>
    <ligand>
        <name>FAD</name>
        <dbReference type="ChEBI" id="CHEBI:57692"/>
    </ligand>
</feature>
<dbReference type="InterPro" id="IPR014729">
    <property type="entry name" value="Rossmann-like_a/b/a_fold"/>
</dbReference>
<feature type="binding site" evidence="5">
    <location>
        <begin position="258"/>
        <end position="265"/>
    </location>
    <ligand>
        <name>FAD</name>
        <dbReference type="ChEBI" id="CHEBI:57692"/>
    </ligand>
</feature>
<dbReference type="GO" id="GO:0003904">
    <property type="term" value="F:deoxyribodipyrimidine photo-lyase activity"/>
    <property type="evidence" value="ECO:0007669"/>
    <property type="project" value="UniProtKB-EC"/>
</dbReference>
<dbReference type="Gene3D" id="3.40.50.620">
    <property type="entry name" value="HUPs"/>
    <property type="match status" value="1"/>
</dbReference>
<dbReference type="PROSITE" id="PS51645">
    <property type="entry name" value="PHR_CRY_ALPHA_BETA"/>
    <property type="match status" value="1"/>
</dbReference>
<dbReference type="PROSITE" id="PS00691">
    <property type="entry name" value="DNA_PHOTOLYASES_1_2"/>
    <property type="match status" value="1"/>
</dbReference>
<feature type="site" description="Electron transfer via tryptophanyl radical" evidence="6">
    <location>
        <position position="365"/>
    </location>
</feature>
<dbReference type="EC" id="4.1.99.3" evidence="9"/>
<dbReference type="PRINTS" id="PR00147">
    <property type="entry name" value="DNAPHOTLYASE"/>
</dbReference>
<dbReference type="GO" id="GO:0071949">
    <property type="term" value="F:FAD binding"/>
    <property type="evidence" value="ECO:0007669"/>
    <property type="project" value="TreeGrafter"/>
</dbReference>
<dbReference type="InterPro" id="IPR036134">
    <property type="entry name" value="Crypto/Photolyase_FAD-like_sf"/>
</dbReference>
<dbReference type="EMBL" id="CP000383">
    <property type="protein sequence ID" value="ABG59224.1"/>
    <property type="molecule type" value="Genomic_DNA"/>
</dbReference>
<keyword evidence="3 5" id="KW-0274">FAD</keyword>
<feature type="binding site" evidence="5">
    <location>
        <position position="255"/>
    </location>
    <ligand>
        <name>FAD</name>
        <dbReference type="ChEBI" id="CHEBI:57692"/>
    </ligand>
</feature>
<evidence type="ECO:0000256" key="3">
    <source>
        <dbReference type="ARBA" id="ARBA00022827"/>
    </source>
</evidence>
<protein>
    <submittedName>
        <fullName evidence="9">Deoxyribodipyrimidine photolyase (Photoreactivating enzyme)</fullName>
        <ecNumber evidence="9">4.1.99.3</ecNumber>
    </submittedName>
</protein>
<sequence length="433" mass="50691">MNEVVVFWFRRDLRLTDNAGLFQALTSGYAVLPVFIFDINILNALEHKNDARVEFIHDTIQSLKNELQKIHSDMEVYHATPAEAFEQLVKKYTVKAIYTNTDYEPAAIKRDNEISDWAAQQQIAFKSFKDQVIFEKNEILTDTGAPYRVYTPYKNKWLKKLTENPVTHSPSEKHTDAFLRMEAKPIVTLKQLGFTPSSIQIPPLETLRKTIQEYDKTRDYPYLEHGTSLLGIHFRFGTISIREKVVKALPLNATWLSELIWREFFMQLLFHFPHVVTESFQSKFNRLEWRYSQADFEKWCTGKTGYPLVDAGMRELNTTGHMHNRVRMVVASFLTKHLFIDWRWGEAYFAQKLLDYDLSANNGNWQWAAGTGADAQPYFRIFNPISQQEKFDPDFIYIKKWVPEFGTSSYIEPIIEHKKATERAKLLFSVLKN</sequence>
<feature type="site" description="Electron transfer via tryptophanyl radical" evidence="6">
    <location>
        <position position="289"/>
    </location>
</feature>
<evidence type="ECO:0000256" key="4">
    <source>
        <dbReference type="ARBA" id="ARBA00022991"/>
    </source>
</evidence>
<dbReference type="InterPro" id="IPR018394">
    <property type="entry name" value="DNA_photolyase_1_CS_C"/>
</dbReference>
<dbReference type="InterPro" id="IPR002081">
    <property type="entry name" value="Cryptochrome/DNA_photolyase_1"/>
</dbReference>
<dbReference type="Proteomes" id="UP000001822">
    <property type="component" value="Chromosome"/>
</dbReference>
<evidence type="ECO:0000313" key="10">
    <source>
        <dbReference type="Proteomes" id="UP000001822"/>
    </source>
</evidence>
<proteinExistence type="inferred from homology"/>
<dbReference type="Pfam" id="PF03441">
    <property type="entry name" value="FAD_binding_7"/>
    <property type="match status" value="1"/>
</dbReference>
<dbReference type="Pfam" id="PF00875">
    <property type="entry name" value="DNA_photolyase"/>
    <property type="match status" value="1"/>
</dbReference>
<keyword evidence="4 7" id="KW-0157">Chromophore</keyword>
<keyword evidence="9" id="KW-0456">Lyase</keyword>
<organism evidence="9 10">
    <name type="scientific">Cytophaga hutchinsonii (strain ATCC 33406 / DSM 1761 / CIP 103989 / NBRC 15051 / NCIMB 9469 / D465)</name>
    <dbReference type="NCBI Taxonomy" id="269798"/>
    <lineage>
        <taxon>Bacteria</taxon>
        <taxon>Pseudomonadati</taxon>
        <taxon>Bacteroidota</taxon>
        <taxon>Cytophagia</taxon>
        <taxon>Cytophagales</taxon>
        <taxon>Cytophagaceae</taxon>
        <taxon>Cytophaga</taxon>
    </lineage>
</organism>
<dbReference type="InterPro" id="IPR036155">
    <property type="entry name" value="Crypto/Photolyase_N_sf"/>
</dbReference>
<comment type="cofactor">
    <cofactor evidence="1">
        <name>(6R)-5,10-methylene-5,6,7,8-tetrahydrofolate</name>
        <dbReference type="ChEBI" id="CHEBI:15636"/>
    </cofactor>
</comment>
<feature type="domain" description="Photolyase/cryptochrome alpha/beta" evidence="8">
    <location>
        <begin position="3"/>
        <end position="133"/>
    </location>
</feature>
<dbReference type="InterPro" id="IPR005101">
    <property type="entry name" value="Cryptochr/Photolyase_FAD-bd"/>
</dbReference>
<evidence type="ECO:0000256" key="1">
    <source>
        <dbReference type="ARBA" id="ARBA00001932"/>
    </source>
</evidence>
<dbReference type="PANTHER" id="PTHR11455:SF9">
    <property type="entry name" value="CRYPTOCHROME CIRCADIAN CLOCK 5 ISOFORM X1"/>
    <property type="match status" value="1"/>
</dbReference>
<dbReference type="Gene3D" id="1.10.579.10">
    <property type="entry name" value="DNA Cyclobutane Dipyrimidine Photolyase, subunit A, domain 3"/>
    <property type="match status" value="1"/>
</dbReference>
<feature type="site" description="Electron transfer via tryptophanyl radical" evidence="6">
    <location>
        <position position="342"/>
    </location>
</feature>
<dbReference type="PANTHER" id="PTHR11455">
    <property type="entry name" value="CRYPTOCHROME"/>
    <property type="match status" value="1"/>
</dbReference>